<feature type="region of interest" description="Disordered" evidence="1">
    <location>
        <begin position="530"/>
        <end position="596"/>
    </location>
</feature>
<dbReference type="RefSeq" id="XP_018063916.1">
    <property type="nucleotide sequence ID" value="XM_018217874.1"/>
</dbReference>
<dbReference type="PROSITE" id="PS50172">
    <property type="entry name" value="BRCT"/>
    <property type="match status" value="1"/>
</dbReference>
<feature type="compositionally biased region" description="Basic and acidic residues" evidence="1">
    <location>
        <begin position="16"/>
        <end position="26"/>
    </location>
</feature>
<dbReference type="InterPro" id="IPR036420">
    <property type="entry name" value="BRCT_dom_sf"/>
</dbReference>
<feature type="region of interest" description="Disordered" evidence="1">
    <location>
        <begin position="1"/>
        <end position="264"/>
    </location>
</feature>
<evidence type="ECO:0000313" key="3">
    <source>
        <dbReference type="EMBL" id="KUJ09561.1"/>
    </source>
</evidence>
<dbReference type="CDD" id="cd17716">
    <property type="entry name" value="BRCT_microcephalin_rpt1"/>
    <property type="match status" value="1"/>
</dbReference>
<dbReference type="Proteomes" id="UP000070700">
    <property type="component" value="Unassembled WGS sequence"/>
</dbReference>
<dbReference type="GeneID" id="28827600"/>
<dbReference type="InterPro" id="IPR001357">
    <property type="entry name" value="BRCT_dom"/>
</dbReference>
<dbReference type="KEGG" id="psco:LY89DRAFT_710952"/>
<dbReference type="Gene3D" id="3.40.50.10190">
    <property type="entry name" value="BRCT domain"/>
    <property type="match status" value="1"/>
</dbReference>
<feature type="compositionally biased region" description="Low complexity" evidence="1">
    <location>
        <begin position="558"/>
        <end position="576"/>
    </location>
</feature>
<feature type="compositionally biased region" description="Basic and acidic residues" evidence="1">
    <location>
        <begin position="157"/>
        <end position="166"/>
    </location>
</feature>
<dbReference type="InParanoid" id="A0A132BAZ7"/>
<name>A0A132BAZ7_MOLSC</name>
<feature type="domain" description="BRCT" evidence="2">
    <location>
        <begin position="888"/>
        <end position="989"/>
    </location>
</feature>
<dbReference type="AlphaFoldDB" id="A0A132BAZ7"/>
<organism evidence="3 4">
    <name type="scientific">Mollisia scopiformis</name>
    <name type="common">Conifer needle endophyte fungus</name>
    <name type="synonym">Phialocephala scopiformis</name>
    <dbReference type="NCBI Taxonomy" id="149040"/>
    <lineage>
        <taxon>Eukaryota</taxon>
        <taxon>Fungi</taxon>
        <taxon>Dikarya</taxon>
        <taxon>Ascomycota</taxon>
        <taxon>Pezizomycotina</taxon>
        <taxon>Leotiomycetes</taxon>
        <taxon>Helotiales</taxon>
        <taxon>Mollisiaceae</taxon>
        <taxon>Mollisia</taxon>
    </lineage>
</organism>
<dbReference type="SUPFAM" id="SSF52113">
    <property type="entry name" value="BRCT domain"/>
    <property type="match status" value="1"/>
</dbReference>
<feature type="compositionally biased region" description="Polar residues" evidence="1">
    <location>
        <begin position="354"/>
        <end position="378"/>
    </location>
</feature>
<dbReference type="OrthoDB" id="2384350at2759"/>
<dbReference type="PANTHER" id="PTHR14625:SF3">
    <property type="entry name" value="MICROCEPHALIN"/>
    <property type="match status" value="1"/>
</dbReference>
<reference evidence="3 4" key="1">
    <citation type="submission" date="2015-10" db="EMBL/GenBank/DDBJ databases">
        <title>Full genome of DAOMC 229536 Phialocephala scopiformis, a fungal endophyte of spruce producing the potent anti-insectan compound rugulosin.</title>
        <authorList>
            <consortium name="DOE Joint Genome Institute"/>
            <person name="Walker A.K."/>
            <person name="Frasz S.L."/>
            <person name="Seifert K.A."/>
            <person name="Miller J.D."/>
            <person name="Mondo S.J."/>
            <person name="Labutti K."/>
            <person name="Lipzen A."/>
            <person name="Dockter R."/>
            <person name="Kennedy M."/>
            <person name="Grigoriev I.V."/>
            <person name="Spatafora J.W."/>
        </authorList>
    </citation>
    <scope>NUCLEOTIDE SEQUENCE [LARGE SCALE GENOMIC DNA]</scope>
    <source>
        <strain evidence="3 4">CBS 120377</strain>
    </source>
</reference>
<feature type="compositionally biased region" description="Polar residues" evidence="1">
    <location>
        <begin position="578"/>
        <end position="589"/>
    </location>
</feature>
<protein>
    <recommendedName>
        <fullName evidence="2">BRCT domain-containing protein</fullName>
    </recommendedName>
</protein>
<proteinExistence type="predicted"/>
<gene>
    <name evidence="3" type="ORF">LY89DRAFT_710952</name>
</gene>
<feature type="region of interest" description="Disordered" evidence="1">
    <location>
        <begin position="799"/>
        <end position="819"/>
    </location>
</feature>
<dbReference type="STRING" id="149040.A0A132BAZ7"/>
<feature type="compositionally biased region" description="Polar residues" evidence="1">
    <location>
        <begin position="1016"/>
        <end position="1031"/>
    </location>
</feature>
<evidence type="ECO:0000256" key="1">
    <source>
        <dbReference type="SAM" id="MobiDB-lite"/>
    </source>
</evidence>
<dbReference type="EMBL" id="KQ947431">
    <property type="protein sequence ID" value="KUJ09561.1"/>
    <property type="molecule type" value="Genomic_DNA"/>
</dbReference>
<evidence type="ECO:0000313" key="4">
    <source>
        <dbReference type="Proteomes" id="UP000070700"/>
    </source>
</evidence>
<feature type="region of interest" description="Disordered" evidence="1">
    <location>
        <begin position="279"/>
        <end position="378"/>
    </location>
</feature>
<feature type="region of interest" description="Disordered" evidence="1">
    <location>
        <begin position="1041"/>
        <end position="1067"/>
    </location>
</feature>
<feature type="region of interest" description="Disordered" evidence="1">
    <location>
        <begin position="1016"/>
        <end position="1035"/>
    </location>
</feature>
<accession>A0A132BAZ7</accession>
<dbReference type="GO" id="GO:0000278">
    <property type="term" value="P:mitotic cell cycle"/>
    <property type="evidence" value="ECO:0007669"/>
    <property type="project" value="TreeGrafter"/>
</dbReference>
<feature type="compositionally biased region" description="Polar residues" evidence="1">
    <location>
        <begin position="1054"/>
        <end position="1067"/>
    </location>
</feature>
<sequence length="1177" mass="127384">MDPQSPPKRVTRARAAAKDTAPELKTTKIATASSKAKVTRSVSTTKRKTRADDHHEEEQQQPEPEEIIEPKTKPSTRGRPKKVVEPAAEMDEPPVRTTRAKRAAVETPAPEATRATRGRSKKIEVQEEEAVVVEQPAKRAPRTRAATTTKAAPKKSVKFDEPDKENIIPIEINGKGKAKATEPATGLRAKPVRKPAVPARTTRGRAKSVVEEEKSSPLSPKKATQVGKAKETASDDELATNEKTPMRPLMKSPIKPPGSAFGTAKKLDFSTTVTAHKAVMSSTQDLKGSIVASPARRPPQSPFKESLKASPQRSMMGGSLLQSPFKPSLAAPRAAPANSPFKVSLLQSPARRPQSPTKVTETGSPTRSGNSNSMFATTPKASTFKISRFATPRTVTKSAIKTGQMLPPSAFRETPAASSLASSLSTNEALSVEPSLTFSGRLSSIMPREADPAFTRDDSVQDTIENVEAICETAQVDEPMMIDEPQHMAEEEIDTIVVDDQMDETTTTPPSSPPRHSTGFAGAFTLRETDENPFHDSDSEDELASSSHQYSPGPLTGFRSSSHDFTSSPSTPTPFSVLSKSKTPQTATQRAERRDKIGFTPLARQLSDWMAASPAKSESSASDIDQLSYSTTSFAKAIEADIAASARPSPAKSTFFEDEMSVRDELVDAPDTPLMGTDMLTENFEPVEVDEEDMALAHEADEMSLLEPDQIEAPEPEEMFTAAAVADAENVEDDHDDIVGEATPSEASQEYGDENAIPIDPALLALAEAPQASTPRAYATPKRVLSERVCHTVSKVPLKPAADHTPMRPSPVKRSASISRLPTQRPTTLLTRKNTVISYSPTKSTPRAPAVEQNQDVIMQDTFATPSKADGVAWSTMGTPARTPRRDINNELLKGAVVFVDVHTSEGADASALFTELLTQMGARCVKSWNWNGEDGSKVSITHLVFKDGGKRALEKAKETNGVVSCVGVGWVLDCERENKWLDESAYAVDTTMVPRGGHRRRKSMEPRALANLNGTLVPSSAMTPGRNMSPTKEFLNLDTPVTSKSRRRESVQWVHSPSGSSPDENDQTLILSPVPATPAPETISAYGEEGLYGGETPGGQTPYFLHKEQLVQKTAPAGRRFVDSEQNEGESRMSMGTGFLSEKKDESVMMRLMAARRKSLQWAPKVGSPLARGELF</sequence>
<evidence type="ECO:0000259" key="2">
    <source>
        <dbReference type="PROSITE" id="PS50172"/>
    </source>
</evidence>
<dbReference type="PANTHER" id="PTHR14625">
    <property type="entry name" value="MICROCEPHALIN"/>
    <property type="match status" value="1"/>
</dbReference>
<keyword evidence="4" id="KW-1185">Reference proteome</keyword>
<dbReference type="InterPro" id="IPR022047">
    <property type="entry name" value="Microcephalin-like"/>
</dbReference>